<dbReference type="EMBL" id="FOWR01000007">
    <property type="protein sequence ID" value="SFP06579.1"/>
    <property type="molecule type" value="Genomic_DNA"/>
</dbReference>
<feature type="domain" description="GGDEF" evidence="4">
    <location>
        <begin position="457"/>
        <end position="587"/>
    </location>
</feature>
<keyword evidence="2" id="KW-0472">Membrane</keyword>
<feature type="transmembrane region" description="Helical" evidence="2">
    <location>
        <begin position="12"/>
        <end position="34"/>
    </location>
</feature>
<dbReference type="InterPro" id="IPR029787">
    <property type="entry name" value="Nucleotide_cyclase"/>
</dbReference>
<dbReference type="CDD" id="cd06225">
    <property type="entry name" value="HAMP"/>
    <property type="match status" value="1"/>
</dbReference>
<dbReference type="GO" id="GO:0016020">
    <property type="term" value="C:membrane"/>
    <property type="evidence" value="ECO:0007669"/>
    <property type="project" value="InterPro"/>
</dbReference>
<dbReference type="PROSITE" id="PS50885">
    <property type="entry name" value="HAMP"/>
    <property type="match status" value="1"/>
</dbReference>
<evidence type="ECO:0000259" key="4">
    <source>
        <dbReference type="PROSITE" id="PS50887"/>
    </source>
</evidence>
<dbReference type="SMART" id="SM00304">
    <property type="entry name" value="HAMP"/>
    <property type="match status" value="1"/>
</dbReference>
<proteinExistence type="predicted"/>
<dbReference type="Pfam" id="PF00672">
    <property type="entry name" value="HAMP"/>
    <property type="match status" value="1"/>
</dbReference>
<dbReference type="SMART" id="SM00267">
    <property type="entry name" value="GGDEF"/>
    <property type="match status" value="1"/>
</dbReference>
<feature type="transmembrane region" description="Helical" evidence="2">
    <location>
        <begin position="344"/>
        <end position="368"/>
    </location>
</feature>
<sequence length="587" mass="64916">MLENIKIKKKLPLIMISFGLISAALIGTVSHYYAANQLIEAAESKLTALLESRKESLLFHFEVINQDVQFHSQNPLTKNAMTSLSASWKELPDPKQETIQDLYIFNNPYVQGQKESLLYAEDGSSYSEGHKQYHHYFRNLAATRGYYDILLVDPQGNIIYTVKKDNDFGLNLLTGTLKNSNLAEAFTLVNRNPARGVSFITDYRRHPTSNNKPASFISAPIHTDLGQYIGVLIFQMPIDVLNSVMHVSAGMGLTGETFLVGQDKLMRSDSRFYGANSILNTRVDTQSADFALKGMTGIFVEDDYRGIPVFTAFTPIEFMGLKWAAIAEIEQDEILASLHKMTTFLLLAGGAVLIFIFAAGFQLASNIADPIVSMTKIMNKLANNDLTTNISVSERQDELGTMASTLEVFKANAIERDKLQKELTHLAHHDLLTGLPTRQLIMERLSDITVESQQGNLSFAVMFADLDNFKAVNDTLGHNIGDEVIKTAARIFEDVVTESNFVARIGGDEFIILLTNVEDDDAVMAMANKLVSSTKAGLSVVSSTVEVTLSLGIAIYPEDGRDAASLIHHADQAMYRAKEASKNRCSR</sequence>
<dbReference type="Pfam" id="PF00990">
    <property type="entry name" value="GGDEF"/>
    <property type="match status" value="1"/>
</dbReference>
<dbReference type="GO" id="GO:0003824">
    <property type="term" value="F:catalytic activity"/>
    <property type="evidence" value="ECO:0007669"/>
    <property type="project" value="UniProtKB-ARBA"/>
</dbReference>
<dbReference type="PANTHER" id="PTHR46663">
    <property type="entry name" value="DIGUANYLATE CYCLASE DGCT-RELATED"/>
    <property type="match status" value="1"/>
</dbReference>
<dbReference type="STRING" id="1121869.SAMN03084138_01241"/>
<feature type="domain" description="HAMP" evidence="3">
    <location>
        <begin position="365"/>
        <end position="418"/>
    </location>
</feature>
<keyword evidence="2" id="KW-0812">Transmembrane</keyword>
<dbReference type="InterPro" id="IPR043128">
    <property type="entry name" value="Rev_trsase/Diguanyl_cyclase"/>
</dbReference>
<dbReference type="Gene3D" id="3.30.450.20">
    <property type="entry name" value="PAS domain"/>
    <property type="match status" value="1"/>
</dbReference>
<keyword evidence="2" id="KW-1133">Transmembrane helix</keyword>
<evidence type="ECO:0000313" key="6">
    <source>
        <dbReference type="Proteomes" id="UP000182692"/>
    </source>
</evidence>
<dbReference type="Gene3D" id="1.10.8.500">
    <property type="entry name" value="HAMP domain in histidine kinase"/>
    <property type="match status" value="1"/>
</dbReference>
<organism evidence="5 6">
    <name type="scientific">Enterovibrio norvegicus DSM 15893</name>
    <dbReference type="NCBI Taxonomy" id="1121869"/>
    <lineage>
        <taxon>Bacteria</taxon>
        <taxon>Pseudomonadati</taxon>
        <taxon>Pseudomonadota</taxon>
        <taxon>Gammaproteobacteria</taxon>
        <taxon>Vibrionales</taxon>
        <taxon>Vibrionaceae</taxon>
        <taxon>Enterovibrio</taxon>
    </lineage>
</organism>
<accession>A0A1I5MAN4</accession>
<dbReference type="AlphaFoldDB" id="A0A1I5MAN4"/>
<evidence type="ECO:0000256" key="1">
    <source>
        <dbReference type="ARBA" id="ARBA00001946"/>
    </source>
</evidence>
<dbReference type="InterPro" id="IPR052163">
    <property type="entry name" value="DGC-Regulatory_Protein"/>
</dbReference>
<evidence type="ECO:0000259" key="3">
    <source>
        <dbReference type="PROSITE" id="PS50885"/>
    </source>
</evidence>
<dbReference type="GO" id="GO:0007165">
    <property type="term" value="P:signal transduction"/>
    <property type="evidence" value="ECO:0007669"/>
    <property type="project" value="InterPro"/>
</dbReference>
<dbReference type="Gene3D" id="3.30.70.270">
    <property type="match status" value="1"/>
</dbReference>
<dbReference type="CDD" id="cd01949">
    <property type="entry name" value="GGDEF"/>
    <property type="match status" value="1"/>
</dbReference>
<dbReference type="InterPro" id="IPR003660">
    <property type="entry name" value="HAMP_dom"/>
</dbReference>
<dbReference type="FunFam" id="3.30.70.270:FF:000001">
    <property type="entry name" value="Diguanylate cyclase domain protein"/>
    <property type="match status" value="1"/>
</dbReference>
<dbReference type="SUPFAM" id="SSF158472">
    <property type="entry name" value="HAMP domain-like"/>
    <property type="match status" value="1"/>
</dbReference>
<comment type="cofactor">
    <cofactor evidence="1">
        <name>Mg(2+)</name>
        <dbReference type="ChEBI" id="CHEBI:18420"/>
    </cofactor>
</comment>
<evidence type="ECO:0000313" key="5">
    <source>
        <dbReference type="EMBL" id="SFP06579.1"/>
    </source>
</evidence>
<protein>
    <submittedName>
        <fullName evidence="5">Diguanylate cyclase (GGDEF) domain-containing protein</fullName>
    </submittedName>
</protein>
<dbReference type="NCBIfam" id="TIGR00254">
    <property type="entry name" value="GGDEF"/>
    <property type="match status" value="1"/>
</dbReference>
<dbReference type="SUPFAM" id="SSF55073">
    <property type="entry name" value="Nucleotide cyclase"/>
    <property type="match status" value="1"/>
</dbReference>
<dbReference type="Proteomes" id="UP000182692">
    <property type="component" value="Unassembled WGS sequence"/>
</dbReference>
<dbReference type="GeneID" id="35872205"/>
<dbReference type="RefSeq" id="WP_017017698.1">
    <property type="nucleotide sequence ID" value="NZ_FOWR01000007.1"/>
</dbReference>
<name>A0A1I5MAN4_9GAMM</name>
<dbReference type="PANTHER" id="PTHR46663:SF2">
    <property type="entry name" value="GGDEF DOMAIN-CONTAINING PROTEIN"/>
    <property type="match status" value="1"/>
</dbReference>
<gene>
    <name evidence="5" type="ORF">SAMN03084138_01241</name>
</gene>
<evidence type="ECO:0000256" key="2">
    <source>
        <dbReference type="SAM" id="Phobius"/>
    </source>
</evidence>
<dbReference type="PROSITE" id="PS50887">
    <property type="entry name" value="GGDEF"/>
    <property type="match status" value="1"/>
</dbReference>
<dbReference type="InterPro" id="IPR000160">
    <property type="entry name" value="GGDEF_dom"/>
</dbReference>
<reference evidence="5 6" key="1">
    <citation type="submission" date="2016-10" db="EMBL/GenBank/DDBJ databases">
        <authorList>
            <person name="de Groot N.N."/>
        </authorList>
    </citation>
    <scope>NUCLEOTIDE SEQUENCE [LARGE SCALE GENOMIC DNA]</scope>
    <source>
        <strain evidence="5 6">DSM 15893</strain>
    </source>
</reference>